<sequence>LSKRMYDSNEDLKYAYNAYNYSTERIAKGDFIRLKEISLAYDFPKAWINPLKLTDLSLKVQATNLFLIYADDKLNGQDPEFFNAGGVASPVPRQFTITLRLGL</sequence>
<evidence type="ECO:0000313" key="1">
    <source>
        <dbReference type="EMBL" id="KAA4604860.1"/>
    </source>
</evidence>
<gene>
    <name evidence="1" type="ORF">F3C24_27725</name>
</gene>
<proteinExistence type="predicted"/>
<accession>A0A642B2M9</accession>
<comment type="caution">
    <text evidence="1">The sequence shown here is derived from an EMBL/GenBank/DDBJ whole genome shotgun (WGS) entry which is preliminary data.</text>
</comment>
<organism evidence="1">
    <name type="scientific">Bacteroides ovatus</name>
    <dbReference type="NCBI Taxonomy" id="28116"/>
    <lineage>
        <taxon>Bacteria</taxon>
        <taxon>Pseudomonadati</taxon>
        <taxon>Bacteroidota</taxon>
        <taxon>Bacteroidia</taxon>
        <taxon>Bacteroidales</taxon>
        <taxon>Bacteroidaceae</taxon>
        <taxon>Bacteroides</taxon>
    </lineage>
</organism>
<reference evidence="1" key="1">
    <citation type="journal article" date="2019" name="Nat. Med.">
        <title>A library of human gut bacterial isolates paired with longitudinal multiomics data enables mechanistic microbiome research.</title>
        <authorList>
            <person name="Poyet M."/>
            <person name="Groussin M."/>
            <person name="Gibbons S.M."/>
            <person name="Avila-Pacheco J."/>
            <person name="Jiang X."/>
            <person name="Kearney S.M."/>
            <person name="Perrotta A.R."/>
            <person name="Berdy B."/>
            <person name="Zhao S."/>
            <person name="Lieberman T.D."/>
            <person name="Swanson P.K."/>
            <person name="Smith M."/>
            <person name="Roesemann S."/>
            <person name="Alexander J.E."/>
            <person name="Rich S.A."/>
            <person name="Livny J."/>
            <person name="Vlamakis H."/>
            <person name="Clish C."/>
            <person name="Bullock K."/>
            <person name="Deik A."/>
            <person name="Scott J."/>
            <person name="Pierce K.A."/>
            <person name="Xavier R.J."/>
            <person name="Alm E.J."/>
        </authorList>
    </citation>
    <scope>NUCLEOTIDE SEQUENCE</scope>
    <source>
        <strain evidence="1">BIOML-A21</strain>
    </source>
</reference>
<dbReference type="EMBL" id="VWFV01000190">
    <property type="protein sequence ID" value="KAA4604860.1"/>
    <property type="molecule type" value="Genomic_DNA"/>
</dbReference>
<feature type="non-terminal residue" evidence="1">
    <location>
        <position position="1"/>
    </location>
</feature>
<dbReference type="AlphaFoldDB" id="A0A642B2M9"/>
<protein>
    <submittedName>
        <fullName evidence="1">SusC/RagA family protein</fullName>
    </submittedName>
</protein>
<name>A0A642B2M9_BACOV</name>